<dbReference type="EMBL" id="OAPG01000001">
    <property type="protein sequence ID" value="SNX81921.1"/>
    <property type="molecule type" value="Genomic_DNA"/>
</dbReference>
<keyword evidence="8" id="KW-0862">Zinc</keyword>
<evidence type="ECO:0000256" key="8">
    <source>
        <dbReference type="ARBA" id="ARBA00022833"/>
    </source>
</evidence>
<dbReference type="CDD" id="cd07723">
    <property type="entry name" value="hydroxyacylglutathione_hydrolase_MBL-fold"/>
    <property type="match status" value="1"/>
</dbReference>
<dbReference type="SUPFAM" id="SSF56281">
    <property type="entry name" value="Metallo-hydrolase/oxidoreductase"/>
    <property type="match status" value="1"/>
</dbReference>
<keyword evidence="6" id="KW-0479">Metal-binding</keyword>
<dbReference type="GO" id="GO:0046872">
    <property type="term" value="F:metal ion binding"/>
    <property type="evidence" value="ECO:0007669"/>
    <property type="project" value="UniProtKB-KW"/>
</dbReference>
<dbReference type="SMART" id="SM00849">
    <property type="entry name" value="Lactamase_B"/>
    <property type="match status" value="1"/>
</dbReference>
<comment type="pathway">
    <text evidence="3">Secondary metabolite metabolism; methylglyoxal degradation; (R)-lactate from methylglyoxal: step 2/2.</text>
</comment>
<comment type="catalytic activity">
    <reaction evidence="1">
        <text>an S-(2-hydroxyacyl)glutathione + H2O = a 2-hydroxy carboxylate + glutathione + H(+)</text>
        <dbReference type="Rhea" id="RHEA:21864"/>
        <dbReference type="ChEBI" id="CHEBI:15377"/>
        <dbReference type="ChEBI" id="CHEBI:15378"/>
        <dbReference type="ChEBI" id="CHEBI:57925"/>
        <dbReference type="ChEBI" id="CHEBI:58896"/>
        <dbReference type="ChEBI" id="CHEBI:71261"/>
        <dbReference type="EC" id="3.1.2.6"/>
    </reaction>
</comment>
<evidence type="ECO:0000256" key="3">
    <source>
        <dbReference type="ARBA" id="ARBA00004963"/>
    </source>
</evidence>
<dbReference type="EC" id="3.1.2.6" evidence="5"/>
<dbReference type="NCBIfam" id="TIGR03413">
    <property type="entry name" value="GSH_gloB"/>
    <property type="match status" value="1"/>
</dbReference>
<evidence type="ECO:0000256" key="9">
    <source>
        <dbReference type="ARBA" id="ARBA00031044"/>
    </source>
</evidence>
<comment type="similarity">
    <text evidence="4">Belongs to the metallo-beta-lactamase superfamily. Glyoxalase II family.</text>
</comment>
<evidence type="ECO:0000256" key="1">
    <source>
        <dbReference type="ARBA" id="ARBA00001623"/>
    </source>
</evidence>
<protein>
    <recommendedName>
        <fullName evidence="5">hydroxyacylglutathione hydrolase</fullName>
        <ecNumber evidence="5">3.1.2.6</ecNumber>
    </recommendedName>
    <alternativeName>
        <fullName evidence="9">Glyoxalase II</fullName>
    </alternativeName>
</protein>
<dbReference type="Proteomes" id="UP001294444">
    <property type="component" value="Unassembled WGS sequence"/>
</dbReference>
<accession>A0AAJ4XH32</accession>
<dbReference type="HAMAP" id="MF_01374">
    <property type="entry name" value="Glyoxalase_2"/>
    <property type="match status" value="1"/>
</dbReference>
<name>A0AAJ4XH32_9BASI</name>
<comment type="cofactor">
    <cofactor evidence="2">
        <name>Zn(2+)</name>
        <dbReference type="ChEBI" id="CHEBI:29105"/>
    </cofactor>
</comment>
<evidence type="ECO:0000256" key="6">
    <source>
        <dbReference type="ARBA" id="ARBA00022723"/>
    </source>
</evidence>
<dbReference type="PANTHER" id="PTHR11935:SF94">
    <property type="entry name" value="TENZING NORGAY, ISOFORM C"/>
    <property type="match status" value="1"/>
</dbReference>
<dbReference type="InterPro" id="IPR036866">
    <property type="entry name" value="RibonucZ/Hydroxyglut_hydro"/>
</dbReference>
<dbReference type="InterPro" id="IPR035680">
    <property type="entry name" value="Clx_II_MBL"/>
</dbReference>
<sequence>MILSSSYRTIIAAAARSRTRILPICTITTSITRALLGACPTVAAFSTTICSFSTTIQSSNLTKMKITPVPVRDDNYAYIIQSSIDGNALFVDAYDISAVQKAASSLGIQDSQIVGLLTTHHHFDHSGGNETFSTTFPNRPIFGGSEQIPALTQKVKDGDYLNDVLKGVKIQCLATPCHTQDHICYHVTETKTGTKGVFTGDTLFISGCGRFFEGTPKEMLAALDKLGKLPDDTVVYCGHEYTKSNVAFSAAILPKSESGISKLVHDLQNGNNGGVTTGVYTIKQEKVHNPFMRCRDSLVQSMVAKYNQGQKSNDPVEVMRVLRELKNGGQVKANI</sequence>
<evidence type="ECO:0000256" key="4">
    <source>
        <dbReference type="ARBA" id="ARBA00006759"/>
    </source>
</evidence>
<organism evidence="11 12">
    <name type="scientific">Melanopsichium pennsylvanicum</name>
    <dbReference type="NCBI Taxonomy" id="63383"/>
    <lineage>
        <taxon>Eukaryota</taxon>
        <taxon>Fungi</taxon>
        <taxon>Dikarya</taxon>
        <taxon>Basidiomycota</taxon>
        <taxon>Ustilaginomycotina</taxon>
        <taxon>Ustilaginomycetes</taxon>
        <taxon>Ustilaginales</taxon>
        <taxon>Ustilaginaceae</taxon>
        <taxon>Melanopsichium</taxon>
    </lineage>
</organism>
<dbReference type="AlphaFoldDB" id="A0AAJ4XH32"/>
<keyword evidence="12" id="KW-1185">Reference proteome</keyword>
<keyword evidence="7 11" id="KW-0378">Hydrolase</keyword>
<proteinExistence type="inferred from homology"/>
<gene>
    <name evidence="11" type="ORF">MEPE_00626</name>
</gene>
<dbReference type="GO" id="GO:0004416">
    <property type="term" value="F:hydroxyacylglutathione hydrolase activity"/>
    <property type="evidence" value="ECO:0007669"/>
    <property type="project" value="UniProtKB-EC"/>
</dbReference>
<evidence type="ECO:0000259" key="10">
    <source>
        <dbReference type="SMART" id="SM00849"/>
    </source>
</evidence>
<dbReference type="InterPro" id="IPR017782">
    <property type="entry name" value="Hydroxyacylglutathione_Hdrlase"/>
</dbReference>
<feature type="domain" description="Metallo-beta-lactamase" evidence="10">
    <location>
        <begin position="74"/>
        <end position="239"/>
    </location>
</feature>
<dbReference type="InterPro" id="IPR001279">
    <property type="entry name" value="Metallo-B-lactamas"/>
</dbReference>
<evidence type="ECO:0000313" key="11">
    <source>
        <dbReference type="EMBL" id="SNX81921.1"/>
    </source>
</evidence>
<evidence type="ECO:0000256" key="5">
    <source>
        <dbReference type="ARBA" id="ARBA00011917"/>
    </source>
</evidence>
<evidence type="ECO:0000313" key="12">
    <source>
        <dbReference type="Proteomes" id="UP001294444"/>
    </source>
</evidence>
<dbReference type="PANTHER" id="PTHR11935">
    <property type="entry name" value="BETA LACTAMASE DOMAIN"/>
    <property type="match status" value="1"/>
</dbReference>
<reference evidence="11" key="1">
    <citation type="submission" date="2023-10" db="EMBL/GenBank/DDBJ databases">
        <authorList>
            <person name="Guldener U."/>
        </authorList>
    </citation>
    <scope>NUCLEOTIDE SEQUENCE</scope>
    <source>
        <strain evidence="11">Mp4</strain>
    </source>
</reference>
<dbReference type="GO" id="GO:0019243">
    <property type="term" value="P:methylglyoxal catabolic process to D-lactate via S-lactoyl-glutathione"/>
    <property type="evidence" value="ECO:0007669"/>
    <property type="project" value="InterPro"/>
</dbReference>
<comment type="caution">
    <text evidence="11">The sequence shown here is derived from an EMBL/GenBank/DDBJ whole genome shotgun (WGS) entry which is preliminary data.</text>
</comment>
<dbReference type="Pfam" id="PF00753">
    <property type="entry name" value="Lactamase_B"/>
    <property type="match status" value="1"/>
</dbReference>
<evidence type="ECO:0000256" key="2">
    <source>
        <dbReference type="ARBA" id="ARBA00001947"/>
    </source>
</evidence>
<dbReference type="InterPro" id="IPR032282">
    <property type="entry name" value="HAGH_C"/>
</dbReference>
<dbReference type="Pfam" id="PF16123">
    <property type="entry name" value="HAGH_C"/>
    <property type="match status" value="1"/>
</dbReference>
<evidence type="ECO:0000256" key="7">
    <source>
        <dbReference type="ARBA" id="ARBA00022801"/>
    </source>
</evidence>
<dbReference type="Gene3D" id="3.60.15.10">
    <property type="entry name" value="Ribonuclease Z/Hydroxyacylglutathione hydrolase-like"/>
    <property type="match status" value="1"/>
</dbReference>